<comment type="caution">
    <text evidence="8">The sequence shown here is derived from an EMBL/GenBank/DDBJ whole genome shotgun (WGS) entry which is preliminary data.</text>
</comment>
<dbReference type="InterPro" id="IPR013332">
    <property type="entry name" value="KPR_N"/>
</dbReference>
<comment type="similarity">
    <text evidence="1">Belongs to the ketopantoate reductase family.</text>
</comment>
<evidence type="ECO:0000256" key="3">
    <source>
        <dbReference type="ARBA" id="ARBA00022857"/>
    </source>
</evidence>
<evidence type="ECO:0000256" key="1">
    <source>
        <dbReference type="ARBA" id="ARBA00007870"/>
    </source>
</evidence>
<dbReference type="NCBIfam" id="TIGR00745">
    <property type="entry name" value="apbA_panE"/>
    <property type="match status" value="1"/>
</dbReference>
<dbReference type="InterPro" id="IPR003710">
    <property type="entry name" value="ApbA"/>
</dbReference>
<dbReference type="AlphaFoldDB" id="A0A420I6Y9"/>
<dbReference type="InterPro" id="IPR013752">
    <property type="entry name" value="KPA_reductase"/>
</dbReference>
<evidence type="ECO:0000256" key="2">
    <source>
        <dbReference type="ARBA" id="ARBA00013014"/>
    </source>
</evidence>
<dbReference type="GO" id="GO:0015940">
    <property type="term" value="P:pantothenate biosynthetic process"/>
    <property type="evidence" value="ECO:0007669"/>
    <property type="project" value="InterPro"/>
</dbReference>
<keyword evidence="9" id="KW-1185">Reference proteome</keyword>
<name>A0A420I6Y9_9PEZI</name>
<keyword evidence="3" id="KW-0521">NADP</keyword>
<organism evidence="8 9">
    <name type="scientific">Erysiphe neolycopersici</name>
    <dbReference type="NCBI Taxonomy" id="212602"/>
    <lineage>
        <taxon>Eukaryota</taxon>
        <taxon>Fungi</taxon>
        <taxon>Dikarya</taxon>
        <taxon>Ascomycota</taxon>
        <taxon>Pezizomycotina</taxon>
        <taxon>Leotiomycetes</taxon>
        <taxon>Erysiphales</taxon>
        <taxon>Erysiphaceae</taxon>
        <taxon>Erysiphe</taxon>
    </lineage>
</organism>
<dbReference type="Proteomes" id="UP000286134">
    <property type="component" value="Unassembled WGS sequence"/>
</dbReference>
<gene>
    <name evidence="8" type="ORF">OnM2_008012</name>
</gene>
<reference evidence="8 9" key="1">
    <citation type="journal article" date="2018" name="BMC Genomics">
        <title>Comparative genome analyses reveal sequence features reflecting distinct modes of host-adaptation between dicot and monocot powdery mildew.</title>
        <authorList>
            <person name="Wu Y."/>
            <person name="Ma X."/>
            <person name="Pan Z."/>
            <person name="Kale S.D."/>
            <person name="Song Y."/>
            <person name="King H."/>
            <person name="Zhang Q."/>
            <person name="Presley C."/>
            <person name="Deng X."/>
            <person name="Wei C.I."/>
            <person name="Xiao S."/>
        </authorList>
    </citation>
    <scope>NUCLEOTIDE SEQUENCE [LARGE SCALE GENOMIC DNA]</scope>
    <source>
        <strain evidence="8">UMSG2</strain>
    </source>
</reference>
<evidence type="ECO:0000313" key="9">
    <source>
        <dbReference type="Proteomes" id="UP000286134"/>
    </source>
</evidence>
<proteinExistence type="inferred from homology"/>
<protein>
    <recommendedName>
        <fullName evidence="2">2-dehydropantoate 2-reductase</fullName>
        <ecNumber evidence="2">1.1.1.169</ecNumber>
    </recommendedName>
    <alternativeName>
        <fullName evidence="5">Ketopantoate reductase</fullName>
    </alternativeName>
</protein>
<dbReference type="GO" id="GO:0008677">
    <property type="term" value="F:2-dehydropantoate 2-reductase activity"/>
    <property type="evidence" value="ECO:0007669"/>
    <property type="project" value="UniProtKB-EC"/>
</dbReference>
<sequence>MSLVAKRIHILGLGNIGCFFAHSLQQAGRATPISLLFHRESLYQDWEKAFQRISITTTDEFINDSHYQSNHRNSLSSSQSDLATFSSSDYDIESISSTSDETPIYNLILATKSFKTLDALRSIKHRLSNQSSILFAQNGLGVIPEINRVLFPDSLTRPSYLVALVSHGLYSSGPFKIVHAGPGRVLFGVISKQSPTSSVLIDEILAASMLNASYFDHADLRNFQMEKLIVNAVINPLSAIFRCANGNLFWIGINRILVRSLMKRLISEINQVLLKLDGLEGPIDPDRFAIGNMELMVTGIARKTRNNLSSMLQDVLHHRDTEIDSINGWIVAKGEEKGIDVRCNKKLIELVKSREKLTEDEIEVHFPGTISCEELNAWMQALEDLRRNGIKNSKKLIYNDTGLCIEAW</sequence>
<evidence type="ECO:0000256" key="5">
    <source>
        <dbReference type="ARBA" id="ARBA00032024"/>
    </source>
</evidence>
<keyword evidence="4" id="KW-0560">Oxidoreductase</keyword>
<dbReference type="InterPro" id="IPR036291">
    <property type="entry name" value="NAD(P)-bd_dom_sf"/>
</dbReference>
<dbReference type="GO" id="GO:0050661">
    <property type="term" value="F:NADP binding"/>
    <property type="evidence" value="ECO:0007669"/>
    <property type="project" value="TreeGrafter"/>
</dbReference>
<dbReference type="EC" id="1.1.1.169" evidence="2"/>
<dbReference type="STRING" id="212602.A0A420I6Y9"/>
<evidence type="ECO:0000313" key="8">
    <source>
        <dbReference type="EMBL" id="RKF65404.1"/>
    </source>
</evidence>
<dbReference type="SUPFAM" id="SSF51735">
    <property type="entry name" value="NAD(P)-binding Rossmann-fold domains"/>
    <property type="match status" value="1"/>
</dbReference>
<dbReference type="InterPro" id="IPR008927">
    <property type="entry name" value="6-PGluconate_DH-like_C_sf"/>
</dbReference>
<dbReference type="GO" id="GO:0005739">
    <property type="term" value="C:mitochondrion"/>
    <property type="evidence" value="ECO:0007669"/>
    <property type="project" value="TreeGrafter"/>
</dbReference>
<feature type="domain" description="Ketopantoate reductase N-terminal" evidence="6">
    <location>
        <begin position="8"/>
        <end position="190"/>
    </location>
</feature>
<dbReference type="Gene3D" id="1.10.1040.10">
    <property type="entry name" value="N-(1-d-carboxylethyl)-l-norvaline Dehydrogenase, domain 2"/>
    <property type="match status" value="1"/>
</dbReference>
<dbReference type="InterPro" id="IPR050838">
    <property type="entry name" value="Ketopantoate_reductase"/>
</dbReference>
<dbReference type="Pfam" id="PF02558">
    <property type="entry name" value="ApbA"/>
    <property type="match status" value="1"/>
</dbReference>
<dbReference type="OrthoDB" id="73846at2759"/>
<accession>A0A420I6Y9</accession>
<feature type="domain" description="Ketopantoate reductase C-terminal" evidence="7">
    <location>
        <begin position="220"/>
        <end position="354"/>
    </location>
</feature>
<dbReference type="Gene3D" id="3.40.50.720">
    <property type="entry name" value="NAD(P)-binding Rossmann-like Domain"/>
    <property type="match status" value="1"/>
</dbReference>
<dbReference type="EMBL" id="MCFK01000891">
    <property type="protein sequence ID" value="RKF65404.1"/>
    <property type="molecule type" value="Genomic_DNA"/>
</dbReference>
<dbReference type="PANTHER" id="PTHR43765">
    <property type="entry name" value="2-DEHYDROPANTOATE 2-REDUCTASE-RELATED"/>
    <property type="match status" value="1"/>
</dbReference>
<evidence type="ECO:0000256" key="4">
    <source>
        <dbReference type="ARBA" id="ARBA00023002"/>
    </source>
</evidence>
<evidence type="ECO:0000259" key="7">
    <source>
        <dbReference type="Pfam" id="PF08546"/>
    </source>
</evidence>
<dbReference type="SUPFAM" id="SSF48179">
    <property type="entry name" value="6-phosphogluconate dehydrogenase C-terminal domain-like"/>
    <property type="match status" value="1"/>
</dbReference>
<dbReference type="PANTHER" id="PTHR43765:SF2">
    <property type="entry name" value="2-DEHYDROPANTOATE 2-REDUCTASE"/>
    <property type="match status" value="1"/>
</dbReference>
<dbReference type="Pfam" id="PF08546">
    <property type="entry name" value="ApbA_C"/>
    <property type="match status" value="1"/>
</dbReference>
<dbReference type="InterPro" id="IPR013328">
    <property type="entry name" value="6PGD_dom2"/>
</dbReference>
<evidence type="ECO:0000259" key="6">
    <source>
        <dbReference type="Pfam" id="PF02558"/>
    </source>
</evidence>